<proteinExistence type="predicted"/>
<keyword evidence="2" id="KW-0418">Kinase</keyword>
<accession>A0A6J4S8S9</accession>
<evidence type="ECO:0000256" key="1">
    <source>
        <dbReference type="SAM" id="MobiDB-lite"/>
    </source>
</evidence>
<reference evidence="2" key="1">
    <citation type="submission" date="2020-02" db="EMBL/GenBank/DDBJ databases">
        <authorList>
            <person name="Meier V. D."/>
        </authorList>
    </citation>
    <scope>NUCLEOTIDE SEQUENCE</scope>
    <source>
        <strain evidence="2">AVDCRST_MAG91</strain>
    </source>
</reference>
<sequence>DADAPEHDRERVAYAGRGERRRQRDLRRHGRHHAQRRDVRRQVPRRRGVHDVAHRGGDGALPQRAARGEREGADAEAQDAPAVRGRRQGGLADRAGPAREARDHLEPDRRDRADLLEDPLPRADRRAVQRPTRAAADDVALRRDPPGDVAADGDVRARGRGRPADAGAQVRVAGRPRGHRRGLVAGVAGDDERRRDPHGRRPLGRHAGRRARRAGRRGGGAV</sequence>
<dbReference type="EC" id="2.7.1.40" evidence="2"/>
<dbReference type="EMBL" id="CADCVX010000088">
    <property type="protein sequence ID" value="CAA9488168.1"/>
    <property type="molecule type" value="Genomic_DNA"/>
</dbReference>
<dbReference type="GO" id="GO:0016301">
    <property type="term" value="F:kinase activity"/>
    <property type="evidence" value="ECO:0007669"/>
    <property type="project" value="UniProtKB-KW"/>
</dbReference>
<keyword evidence="2" id="KW-0670">Pyruvate</keyword>
<feature type="compositionally biased region" description="Basic residues" evidence="1">
    <location>
        <begin position="19"/>
        <end position="35"/>
    </location>
</feature>
<name>A0A6J4S8S9_9SPHN</name>
<feature type="compositionally biased region" description="Basic and acidic residues" evidence="1">
    <location>
        <begin position="1"/>
        <end position="12"/>
    </location>
</feature>
<feature type="compositionally biased region" description="Basic and acidic residues" evidence="1">
    <location>
        <begin position="96"/>
        <end position="127"/>
    </location>
</feature>
<feature type="compositionally biased region" description="Basic and acidic residues" evidence="1">
    <location>
        <begin position="135"/>
        <end position="146"/>
    </location>
</feature>
<organism evidence="2">
    <name type="scientific">uncultured Sphingomonadaceae bacterium</name>
    <dbReference type="NCBI Taxonomy" id="169976"/>
    <lineage>
        <taxon>Bacteria</taxon>
        <taxon>Pseudomonadati</taxon>
        <taxon>Pseudomonadota</taxon>
        <taxon>Alphaproteobacteria</taxon>
        <taxon>Sphingomonadales</taxon>
        <taxon>Sphingomonadaceae</taxon>
        <taxon>environmental samples</taxon>
    </lineage>
</organism>
<feature type="region of interest" description="Disordered" evidence="1">
    <location>
        <begin position="1"/>
        <end position="222"/>
    </location>
</feature>
<dbReference type="GO" id="GO:0004743">
    <property type="term" value="F:pyruvate kinase activity"/>
    <property type="evidence" value="ECO:0007669"/>
    <property type="project" value="UniProtKB-EC"/>
</dbReference>
<feature type="non-terminal residue" evidence="2">
    <location>
        <position position="1"/>
    </location>
</feature>
<feature type="compositionally biased region" description="Basic residues" evidence="1">
    <location>
        <begin position="196"/>
        <end position="216"/>
    </location>
</feature>
<feature type="non-terminal residue" evidence="2">
    <location>
        <position position="222"/>
    </location>
</feature>
<protein>
    <submittedName>
        <fullName evidence="2">Pyruvate kinase</fullName>
        <ecNumber evidence="2">2.7.1.40</ecNumber>
    </submittedName>
</protein>
<dbReference type="AlphaFoldDB" id="A0A6J4S8S9"/>
<gene>
    <name evidence="2" type="ORF">AVDCRST_MAG91-391</name>
</gene>
<evidence type="ECO:0000313" key="2">
    <source>
        <dbReference type="EMBL" id="CAA9488168.1"/>
    </source>
</evidence>
<keyword evidence="2" id="KW-0808">Transferase</keyword>